<dbReference type="Gene3D" id="2.60.120.10">
    <property type="entry name" value="Jelly Rolls"/>
    <property type="match status" value="1"/>
</dbReference>
<organism evidence="2 3">
    <name type="scientific">Comamonas terrigena</name>
    <dbReference type="NCBI Taxonomy" id="32013"/>
    <lineage>
        <taxon>Bacteria</taxon>
        <taxon>Pseudomonadati</taxon>
        <taxon>Pseudomonadota</taxon>
        <taxon>Betaproteobacteria</taxon>
        <taxon>Burkholderiales</taxon>
        <taxon>Comamonadaceae</taxon>
        <taxon>Comamonas</taxon>
    </lineage>
</organism>
<dbReference type="RefSeq" id="WP_066533528.1">
    <property type="nucleotide sequence ID" value="NZ_PDEA01000001.1"/>
</dbReference>
<reference evidence="3" key="1">
    <citation type="submission" date="2017-09" db="EMBL/GenBank/DDBJ databases">
        <title>FDA dAtabase for Regulatory Grade micrObial Sequences (FDA-ARGOS): Supporting development and validation of Infectious Disease Dx tests.</title>
        <authorList>
            <person name="Minogue T."/>
            <person name="Wolcott M."/>
            <person name="Wasieloski L."/>
            <person name="Aguilar W."/>
            <person name="Moore D."/>
            <person name="Tallon L."/>
            <person name="Sadzewicz L."/>
            <person name="Ott S."/>
            <person name="Zhao X."/>
            <person name="Nagaraj S."/>
            <person name="Vavikolanu K."/>
            <person name="Aluvathingal J."/>
            <person name="Nadendla S."/>
            <person name="Sichtig H."/>
        </authorList>
    </citation>
    <scope>NUCLEOTIDE SEQUENCE [LARGE SCALE GENOMIC DNA]</scope>
    <source>
        <strain evidence="3">FDAARGOS_394</strain>
    </source>
</reference>
<evidence type="ECO:0000313" key="2">
    <source>
        <dbReference type="EMBL" id="PEH90011.1"/>
    </source>
</evidence>
<dbReference type="InterPro" id="IPR014710">
    <property type="entry name" value="RmlC-like_jellyroll"/>
</dbReference>
<dbReference type="SUPFAM" id="SSF51182">
    <property type="entry name" value="RmlC-like cupins"/>
    <property type="match status" value="1"/>
</dbReference>
<dbReference type="PANTHER" id="PTHR36114:SF1">
    <property type="entry name" value="16.7 KDA PROTEIN IN WHIE LOCUS"/>
    <property type="match status" value="1"/>
</dbReference>
<comment type="caution">
    <text evidence="2">The sequence shown here is derived from an EMBL/GenBank/DDBJ whole genome shotgun (WGS) entry which is preliminary data.</text>
</comment>
<dbReference type="Proteomes" id="UP000220246">
    <property type="component" value="Unassembled WGS sequence"/>
</dbReference>
<accession>A0A2A7UXW1</accession>
<dbReference type="STRING" id="1219032.GCA_001515545_00698"/>
<gene>
    <name evidence="2" type="ORF">CRM82_16700</name>
</gene>
<dbReference type="GeneID" id="80802257"/>
<feature type="domain" description="Cupin type-2" evidence="1">
    <location>
        <begin position="51"/>
        <end position="110"/>
    </location>
</feature>
<dbReference type="InterPro" id="IPR052044">
    <property type="entry name" value="PKS_Associated_Protein"/>
</dbReference>
<evidence type="ECO:0000313" key="3">
    <source>
        <dbReference type="Proteomes" id="UP000220246"/>
    </source>
</evidence>
<dbReference type="InterPro" id="IPR013096">
    <property type="entry name" value="Cupin_2"/>
</dbReference>
<dbReference type="CDD" id="cd02226">
    <property type="entry name" value="cupin_YdbB-like"/>
    <property type="match status" value="1"/>
</dbReference>
<sequence>MAANISSPAQDRGQQVPVNLLRKIGLIQDHWQPRVVAEMNDYQFKVVKIAGDFIWHAHSDTDEAFMVLEGVLRIDFRDHSIELQAGEMAVVPRGVEHKTFAATEAKLLMIEPAGVPNTGDSDSERRALNDVWI</sequence>
<dbReference type="Pfam" id="PF07883">
    <property type="entry name" value="Cupin_2"/>
    <property type="match status" value="1"/>
</dbReference>
<name>A0A2A7UXW1_COMTR</name>
<dbReference type="InterPro" id="IPR011051">
    <property type="entry name" value="RmlC_Cupin_sf"/>
</dbReference>
<proteinExistence type="predicted"/>
<protein>
    <submittedName>
        <fullName evidence="2">Cupin domain-containing protein</fullName>
    </submittedName>
</protein>
<keyword evidence="3" id="KW-1185">Reference proteome</keyword>
<dbReference type="AlphaFoldDB" id="A0A2A7UXW1"/>
<dbReference type="OrthoDB" id="9794183at2"/>
<evidence type="ECO:0000259" key="1">
    <source>
        <dbReference type="Pfam" id="PF07883"/>
    </source>
</evidence>
<dbReference type="PANTHER" id="PTHR36114">
    <property type="entry name" value="16.7 KDA PROTEIN IN WHIE LOCUS"/>
    <property type="match status" value="1"/>
</dbReference>
<dbReference type="EMBL" id="PDEA01000001">
    <property type="protein sequence ID" value="PEH90011.1"/>
    <property type="molecule type" value="Genomic_DNA"/>
</dbReference>